<feature type="chain" id="PRO_5043409567" evidence="3">
    <location>
        <begin position="24"/>
        <end position="400"/>
    </location>
</feature>
<proteinExistence type="inferred from homology"/>
<comment type="caution">
    <text evidence="5">The sequence shown here is derived from an EMBL/GenBank/DDBJ whole genome shotgun (WGS) entry which is preliminary data.</text>
</comment>
<evidence type="ECO:0000256" key="3">
    <source>
        <dbReference type="SAM" id="SignalP"/>
    </source>
</evidence>
<evidence type="ECO:0000313" key="6">
    <source>
        <dbReference type="Proteomes" id="UP001224845"/>
    </source>
</evidence>
<dbReference type="PANTHER" id="PTHR47235">
    <property type="entry name" value="BLR6548 PROTEIN"/>
    <property type="match status" value="1"/>
</dbReference>
<dbReference type="AlphaFoldDB" id="A0AAW8EQ76"/>
<organism evidence="5 6">
    <name type="scientific">Variovorax paradoxus</name>
    <dbReference type="NCBI Taxonomy" id="34073"/>
    <lineage>
        <taxon>Bacteria</taxon>
        <taxon>Pseudomonadati</taxon>
        <taxon>Pseudomonadota</taxon>
        <taxon>Betaproteobacteria</taxon>
        <taxon>Burkholderiales</taxon>
        <taxon>Comamonadaceae</taxon>
        <taxon>Variovorax</taxon>
    </lineage>
</organism>
<dbReference type="InterPro" id="IPR028082">
    <property type="entry name" value="Peripla_BP_I"/>
</dbReference>
<dbReference type="EMBL" id="JAUSRV010000020">
    <property type="protein sequence ID" value="MDP9974822.1"/>
    <property type="molecule type" value="Genomic_DNA"/>
</dbReference>
<gene>
    <name evidence="5" type="ORF">J2W39_006106</name>
</gene>
<dbReference type="RefSeq" id="WP_307596857.1">
    <property type="nucleotide sequence ID" value="NZ_JAUSRV010000020.1"/>
</dbReference>
<accession>A0AAW8EQ76</accession>
<dbReference type="Pfam" id="PF13458">
    <property type="entry name" value="Peripla_BP_6"/>
    <property type="match status" value="1"/>
</dbReference>
<dbReference type="Gene3D" id="3.40.50.2300">
    <property type="match status" value="2"/>
</dbReference>
<feature type="signal peptide" evidence="3">
    <location>
        <begin position="1"/>
        <end position="23"/>
    </location>
</feature>
<dbReference type="PANTHER" id="PTHR47235:SF1">
    <property type="entry name" value="BLR6548 PROTEIN"/>
    <property type="match status" value="1"/>
</dbReference>
<evidence type="ECO:0000259" key="4">
    <source>
        <dbReference type="Pfam" id="PF13458"/>
    </source>
</evidence>
<protein>
    <submittedName>
        <fullName evidence="5">Branched-chain amino acid transport system substrate-binding protein</fullName>
    </submittedName>
</protein>
<keyword evidence="2 3" id="KW-0732">Signal</keyword>
<dbReference type="CDD" id="cd06343">
    <property type="entry name" value="PBP1_ABC_ligand_binding-like"/>
    <property type="match status" value="1"/>
</dbReference>
<evidence type="ECO:0000256" key="2">
    <source>
        <dbReference type="ARBA" id="ARBA00022729"/>
    </source>
</evidence>
<dbReference type="InterPro" id="IPR028081">
    <property type="entry name" value="Leu-bd"/>
</dbReference>
<evidence type="ECO:0000256" key="1">
    <source>
        <dbReference type="ARBA" id="ARBA00010062"/>
    </source>
</evidence>
<sequence>MTITRFAAWAAVMAVAAHTTVFAQKKYDPGASDTEIKIGNTAPYSGALSSASSGPKAMKAYFDKINDEGGINGRKIVFVSLDDGYNPPKTVEQTRKLVEQEQALMIVASIGSPTSAAVQKYMNAKKVPQLFVASGTRKWGDPKAFPYSMGFTPDYYSEARIFAQYLLENKPAAKIAVFHQNDDVGKEFLAGLEEGLGAKAKSMIVGRASYEFTDPTIDSQIIALKASGADTLLNVSFGKFASQAIRKTAELGWKPTHYLINASSSIGGVLQPAGLDSAAGLISANFFRDASDPQWQKGKEYEDFVAWARKYNPNADLKDWLVVWGYTVAQATVQVIRQAGDNLTHENIMKQAAGLDVTLPMLLPGISVTTGVDDYFPLERMKMMRFNGTYWELFGKVYGR</sequence>
<evidence type="ECO:0000313" key="5">
    <source>
        <dbReference type="EMBL" id="MDP9974822.1"/>
    </source>
</evidence>
<reference evidence="5" key="1">
    <citation type="submission" date="2023-07" db="EMBL/GenBank/DDBJ databases">
        <title>Sorghum-associated microbial communities from plants grown in Nebraska, USA.</title>
        <authorList>
            <person name="Schachtman D."/>
        </authorList>
    </citation>
    <scope>NUCLEOTIDE SEQUENCE</scope>
    <source>
        <strain evidence="5">DS3315</strain>
    </source>
</reference>
<dbReference type="Proteomes" id="UP001224845">
    <property type="component" value="Unassembled WGS sequence"/>
</dbReference>
<feature type="domain" description="Leucine-binding protein" evidence="4">
    <location>
        <begin position="35"/>
        <end position="361"/>
    </location>
</feature>
<name>A0AAW8EQ76_VARPD</name>
<dbReference type="SUPFAM" id="SSF53822">
    <property type="entry name" value="Periplasmic binding protein-like I"/>
    <property type="match status" value="1"/>
</dbReference>
<comment type="similarity">
    <text evidence="1">Belongs to the leucine-binding protein family.</text>
</comment>